<evidence type="ECO:0000256" key="1">
    <source>
        <dbReference type="SAM" id="SignalP"/>
    </source>
</evidence>
<dbReference type="Proteomes" id="UP001517367">
    <property type="component" value="Unassembled WGS sequence"/>
</dbReference>
<comment type="caution">
    <text evidence="2">The sequence shown here is derived from an EMBL/GenBank/DDBJ whole genome shotgun (WGS) entry which is preliminary data.</text>
</comment>
<organism evidence="2 3">
    <name type="scientific">Pedobacter helvus</name>
    <dbReference type="NCBI Taxonomy" id="2563444"/>
    <lineage>
        <taxon>Bacteria</taxon>
        <taxon>Pseudomonadati</taxon>
        <taxon>Bacteroidota</taxon>
        <taxon>Sphingobacteriia</taxon>
        <taxon>Sphingobacteriales</taxon>
        <taxon>Sphingobacteriaceae</taxon>
        <taxon>Pedobacter</taxon>
    </lineage>
</organism>
<feature type="chain" id="PRO_5045341926" evidence="1">
    <location>
        <begin position="27"/>
        <end position="212"/>
    </location>
</feature>
<evidence type="ECO:0000313" key="3">
    <source>
        <dbReference type="Proteomes" id="UP001517367"/>
    </source>
</evidence>
<sequence length="212" mass="24339">MEFRIKLKKVLLTIFLLALLNVVTMAQSQEAQQLLLNVEKLSQMKNILSDMKKGYQVISGGYNAIKDISQGNFSLHEVFLDGLMLVSPEVKKYRRVADIISYQKSIVSEYKSAFKRFSTADVFSVEETRYLGRVYKQLFDQSVDNLDELLMVITSSKLRMSDSERLAAIDRIFLNVEDKLVFLRDFNNKATSLSLAREKQKSELKQVGGLYQ</sequence>
<dbReference type="RefSeq" id="WP_246073543.1">
    <property type="nucleotide sequence ID" value="NZ_SRMP02000050.1"/>
</dbReference>
<gene>
    <name evidence="2" type="ORF">E5L68_018955</name>
</gene>
<evidence type="ECO:0000313" key="2">
    <source>
        <dbReference type="EMBL" id="MFN0293467.1"/>
    </source>
</evidence>
<reference evidence="2 3" key="1">
    <citation type="submission" date="2024-12" db="EMBL/GenBank/DDBJ databases">
        <authorList>
            <person name="Hu S."/>
        </authorList>
    </citation>
    <scope>NUCLEOTIDE SEQUENCE [LARGE SCALE GENOMIC DNA]</scope>
    <source>
        <strain evidence="2 3">P-25</strain>
    </source>
</reference>
<keyword evidence="3" id="KW-1185">Reference proteome</keyword>
<proteinExistence type="predicted"/>
<feature type="signal peptide" evidence="1">
    <location>
        <begin position="1"/>
        <end position="26"/>
    </location>
</feature>
<name>A0ABW9JM53_9SPHI</name>
<protein>
    <submittedName>
        <fullName evidence="2">TerB family tellurite resistance protein</fullName>
    </submittedName>
</protein>
<dbReference type="EMBL" id="SRMP02000050">
    <property type="protein sequence ID" value="MFN0293467.1"/>
    <property type="molecule type" value="Genomic_DNA"/>
</dbReference>
<keyword evidence="1" id="KW-0732">Signal</keyword>
<accession>A0ABW9JM53</accession>